<evidence type="ECO:0008006" key="3">
    <source>
        <dbReference type="Google" id="ProtNLM"/>
    </source>
</evidence>
<name>A0A5C7B942_9FLAO</name>
<keyword evidence="2" id="KW-1185">Reference proteome</keyword>
<dbReference type="RefSeq" id="WP_147130465.1">
    <property type="nucleotide sequence ID" value="NZ_VOSC01000005.1"/>
</dbReference>
<reference evidence="2" key="1">
    <citation type="submission" date="2019-08" db="EMBL/GenBank/DDBJ databases">
        <title>Seonamhaeicola sediminis sp. nov., isolated from marine sediment.</title>
        <authorList>
            <person name="Cao W.R."/>
        </authorList>
    </citation>
    <scope>NUCLEOTIDE SEQUENCE [LARGE SCALE GENOMIC DNA]</scope>
    <source>
        <strain evidence="2">Gy8</strain>
    </source>
</reference>
<proteinExistence type="predicted"/>
<comment type="caution">
    <text evidence="1">The sequence shown here is derived from an EMBL/GenBank/DDBJ whole genome shotgun (WGS) entry which is preliminary data.</text>
</comment>
<dbReference type="Proteomes" id="UP000321790">
    <property type="component" value="Unassembled WGS sequence"/>
</dbReference>
<sequence length="523" mass="59883">MIKKGIHFLAYGALIILGLTLTYCVNKKQKQVDVSITFSESGRLDFPFIGHGVQWSAYPHADSNEAEWGFLMTDEKWEELYKRLDFVNPHIIRVMDVSTWRYYKGLDESGSPILDFNTQEVKSLYKLLDYCQKRNIPVLFGEWGAPGLWNLDESIPEIERADDPRWIKMITKYLNHLIIEKGYTCIKYYNLVNEPNGYWASTDGDWEQWQTGYRLLAKELETTGLNKYVTLSGPDAVTQWDHPKHPKKAHDWVYSTVTDLDTITGLYDFHIYADQDLIRSGNFISYLQPFTSEINKTKKPMVLGELGMKYSGALKEENKKRGEADPYAGPDDSSMFVYDYFYGVDMADAAIQSMLAEVGGAIAWDLDDAMHTVGDLGEKNQLKKWGMWNILAEEFGNLEADKTPRPWSYTWALLCNTFPPGSDIFKPEFSIKNDSIRAVASIKEDVFSMAFVNQSDASKLIEVKSDLGWSKKGLFLYEYSEDNRPVNAKGFPVVTRRLDFKPQGFTLSLKENSVVFISSIELK</sequence>
<dbReference type="OrthoDB" id="781226at2"/>
<protein>
    <recommendedName>
        <fullName evidence="3">Glycoside hydrolase family 5 domain-containing protein</fullName>
    </recommendedName>
</protein>
<dbReference type="EMBL" id="VOSC01000005">
    <property type="protein sequence ID" value="TXE15055.1"/>
    <property type="molecule type" value="Genomic_DNA"/>
</dbReference>
<dbReference type="Gene3D" id="3.20.20.80">
    <property type="entry name" value="Glycosidases"/>
    <property type="match status" value="1"/>
</dbReference>
<dbReference type="SUPFAM" id="SSF51445">
    <property type="entry name" value="(Trans)glycosidases"/>
    <property type="match status" value="1"/>
</dbReference>
<organism evidence="1 2">
    <name type="scientific">Seonamhaeicola algicola</name>
    <dbReference type="NCBI Taxonomy" id="1719036"/>
    <lineage>
        <taxon>Bacteria</taxon>
        <taxon>Pseudomonadati</taxon>
        <taxon>Bacteroidota</taxon>
        <taxon>Flavobacteriia</taxon>
        <taxon>Flavobacteriales</taxon>
        <taxon>Flavobacteriaceae</taxon>
    </lineage>
</organism>
<dbReference type="AlphaFoldDB" id="A0A5C7B942"/>
<dbReference type="InterPro" id="IPR017853">
    <property type="entry name" value="GH"/>
</dbReference>
<evidence type="ECO:0000313" key="1">
    <source>
        <dbReference type="EMBL" id="TXE15055.1"/>
    </source>
</evidence>
<gene>
    <name evidence="1" type="ORF">FUA26_00690</name>
</gene>
<evidence type="ECO:0000313" key="2">
    <source>
        <dbReference type="Proteomes" id="UP000321790"/>
    </source>
</evidence>
<accession>A0A5C7B942</accession>